<comment type="caution">
    <text evidence="14">The sequence shown here is derived from an EMBL/GenBank/DDBJ whole genome shotgun (WGS) entry which is preliminary data.</text>
</comment>
<dbReference type="EMBL" id="JANUAU010000002">
    <property type="protein sequence ID" value="MCS3676921.1"/>
    <property type="molecule type" value="Genomic_DNA"/>
</dbReference>
<evidence type="ECO:0000256" key="2">
    <source>
        <dbReference type="ARBA" id="ARBA00021982"/>
    </source>
</evidence>
<dbReference type="RefSeq" id="WP_259079557.1">
    <property type="nucleotide sequence ID" value="NZ_JANUAH010000005.1"/>
</dbReference>
<gene>
    <name evidence="9" type="primary">mutS</name>
    <name evidence="14" type="ORF">GGP71_000828</name>
</gene>
<evidence type="ECO:0000313" key="14">
    <source>
        <dbReference type="EMBL" id="MCS3676921.1"/>
    </source>
</evidence>
<dbReference type="SMART" id="SM00533">
    <property type="entry name" value="MUTSd"/>
    <property type="match status" value="1"/>
</dbReference>
<dbReference type="FunFam" id="3.40.50.300:FF:000870">
    <property type="entry name" value="MutS protein homolog 4"/>
    <property type="match status" value="1"/>
</dbReference>
<keyword evidence="5 9" id="KW-0067">ATP-binding</keyword>
<dbReference type="InterPro" id="IPR007861">
    <property type="entry name" value="DNA_mismatch_repair_MutS_clamp"/>
</dbReference>
<dbReference type="InterPro" id="IPR017261">
    <property type="entry name" value="DNA_mismatch_repair_MutS/MSH"/>
</dbReference>
<dbReference type="HAMAP" id="MF_00096">
    <property type="entry name" value="MutS"/>
    <property type="match status" value="1"/>
</dbReference>
<evidence type="ECO:0000313" key="15">
    <source>
        <dbReference type="Proteomes" id="UP001155027"/>
    </source>
</evidence>
<dbReference type="InterPro" id="IPR007695">
    <property type="entry name" value="DNA_mismatch_repair_MutS-lik_N"/>
</dbReference>
<evidence type="ECO:0000256" key="1">
    <source>
        <dbReference type="ARBA" id="ARBA00006271"/>
    </source>
</evidence>
<dbReference type="SUPFAM" id="SSF53150">
    <property type="entry name" value="DNA repair protein MutS, domain II"/>
    <property type="match status" value="1"/>
</dbReference>
<dbReference type="Gene3D" id="3.40.50.300">
    <property type="entry name" value="P-loop containing nucleotide triphosphate hydrolases"/>
    <property type="match status" value="1"/>
</dbReference>
<dbReference type="InterPro" id="IPR005748">
    <property type="entry name" value="DNA_mismatch_repair_MutS"/>
</dbReference>
<dbReference type="Pfam" id="PF00488">
    <property type="entry name" value="MutS_V"/>
    <property type="match status" value="1"/>
</dbReference>
<dbReference type="InterPro" id="IPR036678">
    <property type="entry name" value="MutS_con_dom_sf"/>
</dbReference>
<dbReference type="Pfam" id="PF05188">
    <property type="entry name" value="MutS_II"/>
    <property type="match status" value="1"/>
</dbReference>
<dbReference type="PANTHER" id="PTHR11361">
    <property type="entry name" value="DNA MISMATCH REPAIR PROTEIN MUTS FAMILY MEMBER"/>
    <property type="match status" value="1"/>
</dbReference>
<name>A0A9X2TFV1_9BACT</name>
<sequence length="908" mass="100683">MAQSSTQQRGRTPLMRQYYKIKERHPKAILLFRMGDFYESFDDDAKTVSRLLGITLTERNNGDADDVPMAGFPHHALDSHLPKLIRSGLRVAICEQVEDADDSSGKVVDRDVVEVVTPGVSFHDQLLNPKQSNFLAALHFGTGRDKDRIGFSFIDATTGEFSVTEAGLDQLQDLIQTVAPSEVIVDKRKTERLQQHLREVPFTVTEQEDWVFKYDFAYQTLLEHFETHSLKGFGVDDMDLGVVASGAALHYLGETQKGALPHVRKIKRYSKDEHIALDPETKRNLELVQSIQDDGHEGTLVSILDETETPMGGRRLRAWLVRPLRDVGRIRHRLDAVEACVDDRTLRGDLREELNQMGDLERLAGKVATGRAAPGDLIAIKHTLRRLPNVLGLLADADSDALGAIEDDLRPCPEMVDRIQSALVDDPPAKISEGGLIRDGYSEELDELRTIAQEGKDWVANLETEESERTDIPSLKVGFNKVFGYYIEVTNTHADKVPEDYIRKQTLVDSERYVTPELKEMEEKILTAEEKIETLEQELFNELRDQIAQQTGILQENAELLAHLDCFAGLAEVAEQHDYTRPSVDDGLTIDIEEGRHPVVEQTLPPGDPFIPNDMALDPDDEQVLIITGPNMAGKSVALRQVGLIVLLAQVGSFVPAEAAQIGVVDRIFTRVGASDNLAAGESTFLVEMNEAANILNNATARSLILFDEVGRGTSTFDGLSIAWAIVEYLHERPEVAARTLFATHYHELNAMADRLERVHNYRIQVSEHEGEIVFLRKLIPGGADHSYGIEVAKMAGLPDAVIARAREVLQNLESQHLEVGADEADGAPSEDPPSEDPPSGDGVRAKKGEADAVPDLEDSQANQMHLFGQPDPAAEEIKEMLGEIDPNRITPVEALMKLAEMKETLAD</sequence>
<dbReference type="NCBIfam" id="TIGR01070">
    <property type="entry name" value="mutS1"/>
    <property type="match status" value="1"/>
</dbReference>
<keyword evidence="11" id="KW-0175">Coiled coil</keyword>
<dbReference type="FunFam" id="1.10.1420.10:FF:000001">
    <property type="entry name" value="DNA mismatch repair protein MutS"/>
    <property type="match status" value="1"/>
</dbReference>
<dbReference type="Pfam" id="PF01624">
    <property type="entry name" value="MutS_I"/>
    <property type="match status" value="1"/>
</dbReference>
<keyword evidence="4 9" id="KW-0227">DNA damage</keyword>
<reference evidence="14" key="1">
    <citation type="submission" date="2022-08" db="EMBL/GenBank/DDBJ databases">
        <title>Genomic Encyclopedia of Type Strains, Phase V (KMG-V): Genome sequencing to study the core and pangenomes of soil and plant-associated prokaryotes.</title>
        <authorList>
            <person name="Whitman W."/>
        </authorList>
    </citation>
    <scope>NUCLEOTIDE SEQUENCE</scope>
    <source>
        <strain evidence="14">0</strain>
    </source>
</reference>
<dbReference type="NCBIfam" id="NF003810">
    <property type="entry name" value="PRK05399.1"/>
    <property type="match status" value="1"/>
</dbReference>
<evidence type="ECO:0000256" key="5">
    <source>
        <dbReference type="ARBA" id="ARBA00022840"/>
    </source>
</evidence>
<dbReference type="InterPro" id="IPR007860">
    <property type="entry name" value="DNA_mmatch_repair_MutS_con_dom"/>
</dbReference>
<evidence type="ECO:0000256" key="7">
    <source>
        <dbReference type="ARBA" id="ARBA00023204"/>
    </source>
</evidence>
<dbReference type="GO" id="GO:0005524">
    <property type="term" value="F:ATP binding"/>
    <property type="evidence" value="ECO:0007669"/>
    <property type="project" value="UniProtKB-UniRule"/>
</dbReference>
<dbReference type="SUPFAM" id="SSF52540">
    <property type="entry name" value="P-loop containing nucleoside triphosphate hydrolases"/>
    <property type="match status" value="1"/>
</dbReference>
<dbReference type="GO" id="GO:0006298">
    <property type="term" value="P:mismatch repair"/>
    <property type="evidence" value="ECO:0007669"/>
    <property type="project" value="UniProtKB-UniRule"/>
</dbReference>
<dbReference type="SUPFAM" id="SSF55271">
    <property type="entry name" value="DNA repair protein MutS, domain I"/>
    <property type="match status" value="1"/>
</dbReference>
<feature type="domain" description="DNA mismatch repair proteins mutS family" evidence="13">
    <location>
        <begin position="703"/>
        <end position="719"/>
    </location>
</feature>
<dbReference type="InterPro" id="IPR027417">
    <property type="entry name" value="P-loop_NTPase"/>
</dbReference>
<dbReference type="InterPro" id="IPR007696">
    <property type="entry name" value="DNA_mismatch_repair_MutS_core"/>
</dbReference>
<evidence type="ECO:0000259" key="13">
    <source>
        <dbReference type="PROSITE" id="PS00486"/>
    </source>
</evidence>
<evidence type="ECO:0000256" key="8">
    <source>
        <dbReference type="ARBA" id="ARBA00024647"/>
    </source>
</evidence>
<dbReference type="Gene3D" id="3.40.1170.10">
    <property type="entry name" value="DNA repair protein MutS, domain I"/>
    <property type="match status" value="1"/>
</dbReference>
<dbReference type="Pfam" id="PF05190">
    <property type="entry name" value="MutS_IV"/>
    <property type="match status" value="1"/>
</dbReference>
<dbReference type="GO" id="GO:0140664">
    <property type="term" value="F:ATP-dependent DNA damage sensor activity"/>
    <property type="evidence" value="ECO:0007669"/>
    <property type="project" value="InterPro"/>
</dbReference>
<keyword evidence="3 9" id="KW-0547">Nucleotide-binding</keyword>
<proteinExistence type="inferred from homology"/>
<dbReference type="Gene3D" id="1.10.1420.10">
    <property type="match status" value="2"/>
</dbReference>
<evidence type="ECO:0000256" key="10">
    <source>
        <dbReference type="RuleBase" id="RU003756"/>
    </source>
</evidence>
<dbReference type="GO" id="GO:0003684">
    <property type="term" value="F:damaged DNA binding"/>
    <property type="evidence" value="ECO:0007669"/>
    <property type="project" value="UniProtKB-UniRule"/>
</dbReference>
<evidence type="ECO:0000256" key="4">
    <source>
        <dbReference type="ARBA" id="ARBA00022763"/>
    </source>
</evidence>
<dbReference type="Pfam" id="PF05192">
    <property type="entry name" value="MutS_III"/>
    <property type="match status" value="1"/>
</dbReference>
<dbReference type="InterPro" id="IPR045076">
    <property type="entry name" value="MutS"/>
</dbReference>
<keyword evidence="6 9" id="KW-0238">DNA-binding</keyword>
<evidence type="ECO:0000256" key="3">
    <source>
        <dbReference type="ARBA" id="ARBA00022741"/>
    </source>
</evidence>
<dbReference type="InterPro" id="IPR000432">
    <property type="entry name" value="DNA_mismatch_repair_MutS_C"/>
</dbReference>
<dbReference type="Gene3D" id="3.30.420.110">
    <property type="entry name" value="MutS, connector domain"/>
    <property type="match status" value="1"/>
</dbReference>
<keyword evidence="7 9" id="KW-0234">DNA repair</keyword>
<dbReference type="CDD" id="cd03284">
    <property type="entry name" value="ABC_MutS1"/>
    <property type="match status" value="1"/>
</dbReference>
<dbReference type="PIRSF" id="PIRSF037677">
    <property type="entry name" value="DNA_mis_repair_Msh6"/>
    <property type="match status" value="1"/>
</dbReference>
<dbReference type="AlphaFoldDB" id="A0A9X2TFV1"/>
<dbReference type="InterPro" id="IPR036187">
    <property type="entry name" value="DNA_mismatch_repair_MutS_sf"/>
</dbReference>
<accession>A0A9X2TFV1</accession>
<dbReference type="SMART" id="SM00534">
    <property type="entry name" value="MUTSac"/>
    <property type="match status" value="1"/>
</dbReference>
<evidence type="ECO:0000256" key="9">
    <source>
        <dbReference type="HAMAP-Rule" id="MF_00096"/>
    </source>
</evidence>
<dbReference type="PROSITE" id="PS00486">
    <property type="entry name" value="DNA_MISMATCH_REPAIR_2"/>
    <property type="match status" value="1"/>
</dbReference>
<feature type="binding site" evidence="9">
    <location>
        <begin position="629"/>
        <end position="636"/>
    </location>
    <ligand>
        <name>ATP</name>
        <dbReference type="ChEBI" id="CHEBI:30616"/>
    </ligand>
</feature>
<dbReference type="SUPFAM" id="SSF48334">
    <property type="entry name" value="DNA repair protein MutS, domain III"/>
    <property type="match status" value="1"/>
</dbReference>
<organism evidence="14 15">
    <name type="scientific">Salinibacter ruber</name>
    <dbReference type="NCBI Taxonomy" id="146919"/>
    <lineage>
        <taxon>Bacteria</taxon>
        <taxon>Pseudomonadati</taxon>
        <taxon>Rhodothermota</taxon>
        <taxon>Rhodothermia</taxon>
        <taxon>Rhodothermales</taxon>
        <taxon>Salinibacteraceae</taxon>
        <taxon>Salinibacter</taxon>
    </lineage>
</organism>
<dbReference type="GO" id="GO:0030983">
    <property type="term" value="F:mismatched DNA binding"/>
    <property type="evidence" value="ECO:0007669"/>
    <property type="project" value="InterPro"/>
</dbReference>
<comment type="function">
    <text evidence="8 9">This protein is involved in the repair of mismatches in DNA. It is possible that it carries out the mismatch recognition step. This protein has a weak ATPase activity.</text>
</comment>
<dbReference type="Proteomes" id="UP001155027">
    <property type="component" value="Unassembled WGS sequence"/>
</dbReference>
<protein>
    <recommendedName>
        <fullName evidence="2 9">DNA mismatch repair protein MutS</fullName>
    </recommendedName>
</protein>
<comment type="similarity">
    <text evidence="1 9 10">Belongs to the DNA mismatch repair MutS family.</text>
</comment>
<dbReference type="InterPro" id="IPR016151">
    <property type="entry name" value="DNA_mismatch_repair_MutS_N"/>
</dbReference>
<feature type="region of interest" description="Disordered" evidence="12">
    <location>
        <begin position="822"/>
        <end position="863"/>
    </location>
</feature>
<feature type="coiled-coil region" evidence="11">
    <location>
        <begin position="518"/>
        <end position="545"/>
    </location>
</feature>
<dbReference type="PANTHER" id="PTHR11361:SF34">
    <property type="entry name" value="DNA MISMATCH REPAIR PROTEIN MSH1, MITOCHONDRIAL"/>
    <property type="match status" value="1"/>
</dbReference>
<evidence type="ECO:0000256" key="12">
    <source>
        <dbReference type="SAM" id="MobiDB-lite"/>
    </source>
</evidence>
<dbReference type="GO" id="GO:0005829">
    <property type="term" value="C:cytosol"/>
    <property type="evidence" value="ECO:0007669"/>
    <property type="project" value="TreeGrafter"/>
</dbReference>
<evidence type="ECO:0000256" key="6">
    <source>
        <dbReference type="ARBA" id="ARBA00023125"/>
    </source>
</evidence>
<evidence type="ECO:0000256" key="11">
    <source>
        <dbReference type="SAM" id="Coils"/>
    </source>
</evidence>